<dbReference type="Proteomes" id="UP000283509">
    <property type="component" value="Unassembled WGS sequence"/>
</dbReference>
<organism evidence="2 3">
    <name type="scientific">Penaeus vannamei</name>
    <name type="common">Whiteleg shrimp</name>
    <name type="synonym">Litopenaeus vannamei</name>
    <dbReference type="NCBI Taxonomy" id="6689"/>
    <lineage>
        <taxon>Eukaryota</taxon>
        <taxon>Metazoa</taxon>
        <taxon>Ecdysozoa</taxon>
        <taxon>Arthropoda</taxon>
        <taxon>Crustacea</taxon>
        <taxon>Multicrustacea</taxon>
        <taxon>Malacostraca</taxon>
        <taxon>Eumalacostraca</taxon>
        <taxon>Eucarida</taxon>
        <taxon>Decapoda</taxon>
        <taxon>Dendrobranchiata</taxon>
        <taxon>Penaeoidea</taxon>
        <taxon>Penaeidae</taxon>
        <taxon>Penaeus</taxon>
    </lineage>
</organism>
<dbReference type="AlphaFoldDB" id="A0A423SQE0"/>
<evidence type="ECO:0000313" key="3">
    <source>
        <dbReference type="Proteomes" id="UP000283509"/>
    </source>
</evidence>
<gene>
    <name evidence="2" type="ORF">C7M84_015544</name>
</gene>
<evidence type="ECO:0000313" key="2">
    <source>
        <dbReference type="EMBL" id="ROT66445.1"/>
    </source>
</evidence>
<comment type="caution">
    <text evidence="2">The sequence shown here is derived from an EMBL/GenBank/DDBJ whole genome shotgun (WGS) entry which is preliminary data.</text>
</comment>
<feature type="region of interest" description="Disordered" evidence="1">
    <location>
        <begin position="297"/>
        <end position="316"/>
    </location>
</feature>
<reference evidence="2 3" key="1">
    <citation type="submission" date="2018-04" db="EMBL/GenBank/DDBJ databases">
        <authorList>
            <person name="Zhang X."/>
            <person name="Yuan J."/>
            <person name="Li F."/>
            <person name="Xiang J."/>
        </authorList>
    </citation>
    <scope>NUCLEOTIDE SEQUENCE [LARGE SCALE GENOMIC DNA]</scope>
    <source>
        <tissue evidence="2">Muscle</tissue>
    </source>
</reference>
<sequence>MRLHYDKSLTFNHRVASRLGESAHEASARPAQSSRGANTRSAPLRRCLHYLQPLDSCGAAASHGRGELTLRYYKSHEPPRGTSKGLLLQEEVPGTMGSGRGVRGPWGTHYIKSRRAVQHSSTLLHLDTLAQSRFPNACATEKLPPAATFLPETTSNLVVLVPSLSIASPALLPQHHLHSLCCDISMATQPLYHRLEHNPSSVHLTIAVFRRFAALCPSPPVVSCGINKAPDLCDPAPSLLPRPHVSALRHRKKSSVPHVFPLPSLHHYSILVLSLFSPFLLSLSLVLFSPSPLCTPSRPPHCSGGPEERIPAGQAARRELGRSPEVLGVIHCRGAREGTTSRRNGGRKPGRTSVVIDEMTGRRWQLLLSAGTSDEGLPPPPRPPGEEKKIEHAEPPREKLDLIHGPHQSQAQENELAQWEKQDRIRPCALLSTEDVLISSSYLLSGFQRNLLPYPGYHFDGLPSTFRCPFQNQGQPCAISSL</sequence>
<evidence type="ECO:0000256" key="1">
    <source>
        <dbReference type="SAM" id="MobiDB-lite"/>
    </source>
</evidence>
<feature type="compositionally biased region" description="Polar residues" evidence="1">
    <location>
        <begin position="30"/>
        <end position="40"/>
    </location>
</feature>
<feature type="compositionally biased region" description="Basic and acidic residues" evidence="1">
    <location>
        <begin position="384"/>
        <end position="395"/>
    </location>
</feature>
<protein>
    <submittedName>
        <fullName evidence="2">Uncharacterized protein</fullName>
    </submittedName>
</protein>
<dbReference type="EMBL" id="QCYY01002935">
    <property type="protein sequence ID" value="ROT66445.1"/>
    <property type="molecule type" value="Genomic_DNA"/>
</dbReference>
<feature type="region of interest" description="Disordered" evidence="1">
    <location>
        <begin position="333"/>
        <end position="352"/>
    </location>
</feature>
<feature type="compositionally biased region" description="Basic and acidic residues" evidence="1">
    <location>
        <begin position="306"/>
        <end position="316"/>
    </location>
</feature>
<feature type="region of interest" description="Disordered" evidence="1">
    <location>
        <begin position="369"/>
        <end position="395"/>
    </location>
</feature>
<keyword evidence="3" id="KW-1185">Reference proteome</keyword>
<reference evidence="2 3" key="2">
    <citation type="submission" date="2019-01" db="EMBL/GenBank/DDBJ databases">
        <title>The decoding of complex shrimp genome reveals the adaptation for benthos swimmer, frequently molting mechanism and breeding impact on genome.</title>
        <authorList>
            <person name="Sun Y."/>
            <person name="Gao Y."/>
            <person name="Yu Y."/>
        </authorList>
    </citation>
    <scope>NUCLEOTIDE SEQUENCE [LARGE SCALE GENOMIC DNA]</scope>
    <source>
        <tissue evidence="2">Muscle</tissue>
    </source>
</reference>
<proteinExistence type="predicted"/>
<accession>A0A423SQE0</accession>
<name>A0A423SQE0_PENVA</name>
<feature type="region of interest" description="Disordered" evidence="1">
    <location>
        <begin position="20"/>
        <end position="40"/>
    </location>
</feature>